<dbReference type="RefSeq" id="WP_090396272.1">
    <property type="nucleotide sequence ID" value="NZ_FNEN01000002.1"/>
</dbReference>
<accession>A0A1G8KYN6</accession>
<proteinExistence type="predicted"/>
<keyword evidence="2" id="KW-1185">Reference proteome</keyword>
<sequence length="185" mass="21181">MELFNKNTEKRKSSGFNILSGDSTDGHGGYGVGSLSLDNLTPVIIDPVEERVFIDMGAIHARSEIEKKIKLLENKDDLNDPKEYWMVWVTTAHTEDGEPKYDGIGACRFYREEEPPEGSRFKRGYKSMPEHVNNLDKALKGRVVIDNMDEKSRYMLGEYLKGFSEEYWNNSADELREAFADEAKE</sequence>
<dbReference type="OrthoDB" id="2374547at2"/>
<dbReference type="Proteomes" id="UP000198853">
    <property type="component" value="Unassembled WGS sequence"/>
</dbReference>
<evidence type="ECO:0000313" key="2">
    <source>
        <dbReference type="Proteomes" id="UP000198853"/>
    </source>
</evidence>
<reference evidence="1 2" key="1">
    <citation type="submission" date="2016-10" db="EMBL/GenBank/DDBJ databases">
        <authorList>
            <person name="de Groot N.N."/>
        </authorList>
    </citation>
    <scope>NUCLEOTIDE SEQUENCE [LARGE SCALE GENOMIC DNA]</scope>
    <source>
        <strain evidence="1 2">DSM 21771</strain>
    </source>
</reference>
<dbReference type="Pfam" id="PF08741">
    <property type="entry name" value="YwhD"/>
    <property type="match status" value="1"/>
</dbReference>
<name>A0A1G8KYN6_9BACI</name>
<dbReference type="EMBL" id="FNEN01000002">
    <property type="protein sequence ID" value="SDI48645.1"/>
    <property type="molecule type" value="Genomic_DNA"/>
</dbReference>
<protein>
    <submittedName>
        <fullName evidence="1">YwhD family protein</fullName>
    </submittedName>
</protein>
<dbReference type="InterPro" id="IPR014852">
    <property type="entry name" value="YwhD"/>
</dbReference>
<gene>
    <name evidence="1" type="ORF">SAMN04488123_102391</name>
</gene>
<organism evidence="1 2">
    <name type="scientific">Natribacillus halophilus</name>
    <dbReference type="NCBI Taxonomy" id="549003"/>
    <lineage>
        <taxon>Bacteria</taxon>
        <taxon>Bacillati</taxon>
        <taxon>Bacillota</taxon>
        <taxon>Bacilli</taxon>
        <taxon>Bacillales</taxon>
        <taxon>Bacillaceae</taxon>
        <taxon>Natribacillus</taxon>
    </lineage>
</organism>
<dbReference type="AlphaFoldDB" id="A0A1G8KYN6"/>
<evidence type="ECO:0000313" key="1">
    <source>
        <dbReference type="EMBL" id="SDI48645.1"/>
    </source>
</evidence>